<dbReference type="InterPro" id="IPR018060">
    <property type="entry name" value="HTH_AraC"/>
</dbReference>
<evidence type="ECO:0000256" key="2">
    <source>
        <dbReference type="ARBA" id="ARBA00023125"/>
    </source>
</evidence>
<dbReference type="Gene3D" id="1.10.10.60">
    <property type="entry name" value="Homeodomain-like"/>
    <property type="match status" value="2"/>
</dbReference>
<dbReference type="AlphaFoldDB" id="A0A174FL23"/>
<keyword evidence="1" id="KW-0805">Transcription regulation</keyword>
<dbReference type="SMART" id="SM00342">
    <property type="entry name" value="HTH_ARAC"/>
    <property type="match status" value="1"/>
</dbReference>
<dbReference type="InterPro" id="IPR018062">
    <property type="entry name" value="HTH_AraC-typ_CS"/>
</dbReference>
<accession>A0A174FL23</accession>
<name>A0A174FL23_9CLOT</name>
<dbReference type="PRINTS" id="PR00032">
    <property type="entry name" value="HTHARAC"/>
</dbReference>
<evidence type="ECO:0000313" key="6">
    <source>
        <dbReference type="Proteomes" id="UP000095558"/>
    </source>
</evidence>
<dbReference type="InterPro" id="IPR003313">
    <property type="entry name" value="AraC-bd"/>
</dbReference>
<dbReference type="SUPFAM" id="SSF51215">
    <property type="entry name" value="Regulatory protein AraC"/>
    <property type="match status" value="1"/>
</dbReference>
<feature type="domain" description="HTH araC/xylS-type" evidence="4">
    <location>
        <begin position="177"/>
        <end position="275"/>
    </location>
</feature>
<dbReference type="OrthoDB" id="9813413at2"/>
<dbReference type="InterPro" id="IPR009057">
    <property type="entry name" value="Homeodomain-like_sf"/>
</dbReference>
<dbReference type="PROSITE" id="PS01124">
    <property type="entry name" value="HTH_ARAC_FAMILY_2"/>
    <property type="match status" value="1"/>
</dbReference>
<dbReference type="PANTHER" id="PTHR43280">
    <property type="entry name" value="ARAC-FAMILY TRANSCRIPTIONAL REGULATOR"/>
    <property type="match status" value="1"/>
</dbReference>
<dbReference type="RefSeq" id="WP_055277239.1">
    <property type="nucleotide sequence ID" value="NZ_CYZV01000027.1"/>
</dbReference>
<dbReference type="EMBL" id="CYZV01000027">
    <property type="protein sequence ID" value="CUO49618.1"/>
    <property type="molecule type" value="Genomic_DNA"/>
</dbReference>
<evidence type="ECO:0000313" key="5">
    <source>
        <dbReference type="EMBL" id="CUO49618.1"/>
    </source>
</evidence>
<keyword evidence="3" id="KW-0804">Transcription</keyword>
<evidence type="ECO:0000256" key="3">
    <source>
        <dbReference type="ARBA" id="ARBA00023163"/>
    </source>
</evidence>
<dbReference type="GO" id="GO:0003700">
    <property type="term" value="F:DNA-binding transcription factor activity"/>
    <property type="evidence" value="ECO:0007669"/>
    <property type="project" value="InterPro"/>
</dbReference>
<reference evidence="5 6" key="1">
    <citation type="submission" date="2015-09" db="EMBL/GenBank/DDBJ databases">
        <authorList>
            <consortium name="Pathogen Informatics"/>
        </authorList>
    </citation>
    <scope>NUCLEOTIDE SEQUENCE [LARGE SCALE GENOMIC DNA]</scope>
    <source>
        <strain evidence="5 6">2789STDY5834855</strain>
    </source>
</reference>
<dbReference type="CDD" id="cd06986">
    <property type="entry name" value="cupin_MmsR-like_N"/>
    <property type="match status" value="1"/>
</dbReference>
<evidence type="ECO:0000256" key="1">
    <source>
        <dbReference type="ARBA" id="ARBA00023015"/>
    </source>
</evidence>
<dbReference type="InterPro" id="IPR020449">
    <property type="entry name" value="Tscrpt_reg_AraC-type_HTH"/>
</dbReference>
<dbReference type="SUPFAM" id="SSF46689">
    <property type="entry name" value="Homeodomain-like"/>
    <property type="match status" value="2"/>
</dbReference>
<proteinExistence type="predicted"/>
<dbReference type="Pfam" id="PF02311">
    <property type="entry name" value="AraC_binding"/>
    <property type="match status" value="1"/>
</dbReference>
<keyword evidence="2" id="KW-0238">DNA-binding</keyword>
<organism evidence="5 6">
    <name type="scientific">Clostridium disporicum</name>
    <dbReference type="NCBI Taxonomy" id="84024"/>
    <lineage>
        <taxon>Bacteria</taxon>
        <taxon>Bacillati</taxon>
        <taxon>Bacillota</taxon>
        <taxon>Clostridia</taxon>
        <taxon>Eubacteriales</taxon>
        <taxon>Clostridiaceae</taxon>
        <taxon>Clostridium</taxon>
    </lineage>
</organism>
<sequence length="294" mass="34168">MEDSFVLQLSSRKFKDFYLCFCGHAKCAPLHNFGPAVRANYIIHYVLSGKGYYYVDDKKYTIEKDHGFLIEPNIRTFYQADSKEPWTYIWIGFSGPRAAEYLHEIGLNHNDLIFKNDNSSEMKKLVLKMLKHNESNLKEEFYLQGLLYQFFSLLINDSNISKNSISKELTTKNTYVRGAISFIKNNYSSGIMVNDIAKHLSISRSYLYILFNDILGISPKDYLSNFRITKSAELLTLTDQSIEEISLNCGYKNPEAYSAVFKSKFGLTPTKYRKSNRDEHKKRLEMEIKSLDFI</sequence>
<dbReference type="GO" id="GO:0043565">
    <property type="term" value="F:sequence-specific DNA binding"/>
    <property type="evidence" value="ECO:0007669"/>
    <property type="project" value="InterPro"/>
</dbReference>
<gene>
    <name evidence="5" type="primary">melR_3</name>
    <name evidence="5" type="ORF">ERS852470_02513</name>
</gene>
<dbReference type="PROSITE" id="PS00041">
    <property type="entry name" value="HTH_ARAC_FAMILY_1"/>
    <property type="match status" value="1"/>
</dbReference>
<evidence type="ECO:0000259" key="4">
    <source>
        <dbReference type="PROSITE" id="PS01124"/>
    </source>
</evidence>
<dbReference type="Gene3D" id="2.60.120.280">
    <property type="entry name" value="Regulatory protein AraC"/>
    <property type="match status" value="1"/>
</dbReference>
<dbReference type="InterPro" id="IPR037923">
    <property type="entry name" value="HTH-like"/>
</dbReference>
<dbReference type="PANTHER" id="PTHR43280:SF30">
    <property type="entry name" value="MMSAB OPERON REGULATORY PROTEIN"/>
    <property type="match status" value="1"/>
</dbReference>
<dbReference type="Proteomes" id="UP000095558">
    <property type="component" value="Unassembled WGS sequence"/>
</dbReference>
<protein>
    <submittedName>
        <fullName evidence="5">AraC family transcriptional regulator</fullName>
    </submittedName>
</protein>
<dbReference type="Pfam" id="PF12833">
    <property type="entry name" value="HTH_18"/>
    <property type="match status" value="1"/>
</dbReference>